<comment type="caution">
    <text evidence="1">The sequence shown here is derived from an EMBL/GenBank/DDBJ whole genome shotgun (WGS) entry which is preliminary data.</text>
</comment>
<gene>
    <name evidence="1" type="ORF">NPIL_271531</name>
</gene>
<dbReference type="Proteomes" id="UP000887013">
    <property type="component" value="Unassembled WGS sequence"/>
</dbReference>
<proteinExistence type="predicted"/>
<protein>
    <submittedName>
        <fullName evidence="1">Uncharacterized protein</fullName>
    </submittedName>
</protein>
<organism evidence="1 2">
    <name type="scientific">Nephila pilipes</name>
    <name type="common">Giant wood spider</name>
    <name type="synonym">Nephila maculata</name>
    <dbReference type="NCBI Taxonomy" id="299642"/>
    <lineage>
        <taxon>Eukaryota</taxon>
        <taxon>Metazoa</taxon>
        <taxon>Ecdysozoa</taxon>
        <taxon>Arthropoda</taxon>
        <taxon>Chelicerata</taxon>
        <taxon>Arachnida</taxon>
        <taxon>Araneae</taxon>
        <taxon>Araneomorphae</taxon>
        <taxon>Entelegynae</taxon>
        <taxon>Araneoidea</taxon>
        <taxon>Nephilidae</taxon>
        <taxon>Nephila</taxon>
    </lineage>
</organism>
<accession>A0A8X6QDI8</accession>
<dbReference type="AlphaFoldDB" id="A0A8X6QDI8"/>
<sequence length="90" mass="9963">MLYSNLDNLQLEVSQSNKYLNVKVSAKDILALTTIGPSSSKGSNNHATVNSTLFFLYEVLCSTSIRKEMQSSIDFQDTPKVLVSLGFEEL</sequence>
<evidence type="ECO:0000313" key="2">
    <source>
        <dbReference type="Proteomes" id="UP000887013"/>
    </source>
</evidence>
<dbReference type="EMBL" id="BMAW01030356">
    <property type="protein sequence ID" value="GFU16079.1"/>
    <property type="molecule type" value="Genomic_DNA"/>
</dbReference>
<keyword evidence="2" id="KW-1185">Reference proteome</keyword>
<name>A0A8X6QDI8_NEPPI</name>
<reference evidence="1" key="1">
    <citation type="submission" date="2020-08" db="EMBL/GenBank/DDBJ databases">
        <title>Multicomponent nature underlies the extraordinary mechanical properties of spider dragline silk.</title>
        <authorList>
            <person name="Kono N."/>
            <person name="Nakamura H."/>
            <person name="Mori M."/>
            <person name="Yoshida Y."/>
            <person name="Ohtoshi R."/>
            <person name="Malay A.D."/>
            <person name="Moran D.A.P."/>
            <person name="Tomita M."/>
            <person name="Numata K."/>
            <person name="Arakawa K."/>
        </authorList>
    </citation>
    <scope>NUCLEOTIDE SEQUENCE</scope>
</reference>
<evidence type="ECO:0000313" key="1">
    <source>
        <dbReference type="EMBL" id="GFU16079.1"/>
    </source>
</evidence>